<gene>
    <name evidence="3" type="ORF">SK571_30320</name>
</gene>
<dbReference type="Pfam" id="PF01551">
    <property type="entry name" value="Peptidase_M23"/>
    <property type="match status" value="1"/>
</dbReference>
<dbReference type="Proteomes" id="UP001271792">
    <property type="component" value="Unassembled WGS sequence"/>
</dbReference>
<evidence type="ECO:0000259" key="2">
    <source>
        <dbReference type="Pfam" id="PF01551"/>
    </source>
</evidence>
<feature type="signal peptide" evidence="1">
    <location>
        <begin position="1"/>
        <end position="30"/>
    </location>
</feature>
<protein>
    <submittedName>
        <fullName evidence="3">M23 family metallopeptidase</fullName>
        <ecNumber evidence="3">3.4.-.-</ecNumber>
    </submittedName>
</protein>
<reference evidence="3 4" key="2">
    <citation type="submission" date="2023-11" db="EMBL/GenBank/DDBJ databases">
        <authorList>
            <person name="Lara A.C."/>
            <person name="Chronakova A."/>
        </authorList>
    </citation>
    <scope>NUCLEOTIDE SEQUENCE [LARGE SCALE GENOMIC DNA]</scope>
    <source>
        <strain evidence="3 4">BCCO 10_0798</strain>
    </source>
</reference>
<sequence length="244" mass="25663">MARHVQPRSRPSSRLSANLVIFGVAAGAAAAFQTSAGASTSTSAPSSDAGLLSASMTGAYAGVGGDVDKPKLLALRPPAHDGDVAQLAKSLRMTEQREAETAARLLAEREAEERRKIKVFAPTEGTLTSAYGPRWGGTHYGLDVANRIGTPIRSVMDGVVIDAGPASGFGLWVRIRHVDGTVAVYGHINSYAVREGQQVGAGQVIAEVGNRGNSTGPHLHFELWDQAGRKADPLAWLRSFGVRI</sequence>
<evidence type="ECO:0000313" key="4">
    <source>
        <dbReference type="Proteomes" id="UP001271792"/>
    </source>
</evidence>
<keyword evidence="3" id="KW-0378">Hydrolase</keyword>
<dbReference type="Gene3D" id="2.70.70.10">
    <property type="entry name" value="Glucose Permease (Domain IIA)"/>
    <property type="match status" value="1"/>
</dbReference>
<dbReference type="InterPro" id="IPR016047">
    <property type="entry name" value="M23ase_b-sheet_dom"/>
</dbReference>
<dbReference type="RefSeq" id="WP_319987495.1">
    <property type="nucleotide sequence ID" value="NZ_JAXAVV010000017.1"/>
</dbReference>
<reference evidence="3 4" key="1">
    <citation type="submission" date="2023-11" db="EMBL/GenBank/DDBJ databases">
        <title>Lentzea sokolovensis, sp. nov., Lentzea kristufkii, sp. nov., and Lentzea miocenensis, sp. nov., rare actinobacteria from Sokolov Coal Basin, Miocene lacustrine sediment, Czech Republic.</title>
        <authorList>
            <person name="Lara A."/>
            <person name="Kotroba L."/>
            <person name="Nouioui I."/>
            <person name="Neumann-Schaal M."/>
            <person name="Mast Y."/>
            <person name="Chronakova A."/>
        </authorList>
    </citation>
    <scope>NUCLEOTIDE SEQUENCE [LARGE SCALE GENOMIC DNA]</scope>
    <source>
        <strain evidence="3 4">BCCO 10_0798</strain>
    </source>
</reference>
<keyword evidence="4" id="KW-1185">Reference proteome</keyword>
<dbReference type="InterPro" id="IPR050570">
    <property type="entry name" value="Cell_wall_metabolism_enzyme"/>
</dbReference>
<evidence type="ECO:0000256" key="1">
    <source>
        <dbReference type="SAM" id="SignalP"/>
    </source>
</evidence>
<proteinExistence type="predicted"/>
<comment type="caution">
    <text evidence="3">The sequence shown here is derived from an EMBL/GenBank/DDBJ whole genome shotgun (WGS) entry which is preliminary data.</text>
</comment>
<feature type="chain" id="PRO_5046472330" evidence="1">
    <location>
        <begin position="31"/>
        <end position="244"/>
    </location>
</feature>
<dbReference type="EC" id="3.4.-.-" evidence="3"/>
<dbReference type="EMBL" id="JAXAVV010000017">
    <property type="protein sequence ID" value="MDX8053688.1"/>
    <property type="molecule type" value="Genomic_DNA"/>
</dbReference>
<dbReference type="InterPro" id="IPR011055">
    <property type="entry name" value="Dup_hybrid_motif"/>
</dbReference>
<accession>A0ABU4TZE4</accession>
<dbReference type="CDD" id="cd12797">
    <property type="entry name" value="M23_peptidase"/>
    <property type="match status" value="1"/>
</dbReference>
<name>A0ABU4TZE4_9PSEU</name>
<feature type="domain" description="M23ase beta-sheet core" evidence="2">
    <location>
        <begin position="138"/>
        <end position="233"/>
    </location>
</feature>
<dbReference type="PANTHER" id="PTHR21666">
    <property type="entry name" value="PEPTIDASE-RELATED"/>
    <property type="match status" value="1"/>
</dbReference>
<organism evidence="3 4">
    <name type="scientific">Lentzea kristufekii</name>
    <dbReference type="NCBI Taxonomy" id="3095430"/>
    <lineage>
        <taxon>Bacteria</taxon>
        <taxon>Bacillati</taxon>
        <taxon>Actinomycetota</taxon>
        <taxon>Actinomycetes</taxon>
        <taxon>Pseudonocardiales</taxon>
        <taxon>Pseudonocardiaceae</taxon>
        <taxon>Lentzea</taxon>
    </lineage>
</organism>
<dbReference type="SUPFAM" id="SSF51261">
    <property type="entry name" value="Duplicated hybrid motif"/>
    <property type="match status" value="1"/>
</dbReference>
<dbReference type="GO" id="GO:0016787">
    <property type="term" value="F:hydrolase activity"/>
    <property type="evidence" value="ECO:0007669"/>
    <property type="project" value="UniProtKB-KW"/>
</dbReference>
<evidence type="ECO:0000313" key="3">
    <source>
        <dbReference type="EMBL" id="MDX8053688.1"/>
    </source>
</evidence>
<keyword evidence="1" id="KW-0732">Signal</keyword>
<dbReference type="PANTHER" id="PTHR21666:SF270">
    <property type="entry name" value="MUREIN HYDROLASE ACTIVATOR ENVC"/>
    <property type="match status" value="1"/>
</dbReference>